<dbReference type="Proteomes" id="UP000267096">
    <property type="component" value="Unassembled WGS sequence"/>
</dbReference>
<reference evidence="1 2" key="2">
    <citation type="submission" date="2018-11" db="EMBL/GenBank/DDBJ databases">
        <authorList>
            <consortium name="Pathogen Informatics"/>
        </authorList>
    </citation>
    <scope>NUCLEOTIDE SEQUENCE [LARGE SCALE GENOMIC DNA]</scope>
</reference>
<gene>
    <name evidence="1" type="ORF">ASIM_LOCUS8271</name>
</gene>
<accession>A0A0M3JLJ2</accession>
<evidence type="ECO:0000313" key="1">
    <source>
        <dbReference type="EMBL" id="VDK31226.1"/>
    </source>
</evidence>
<evidence type="ECO:0000313" key="2">
    <source>
        <dbReference type="Proteomes" id="UP000267096"/>
    </source>
</evidence>
<organism evidence="3">
    <name type="scientific">Anisakis simplex</name>
    <name type="common">Herring worm</name>
    <dbReference type="NCBI Taxonomy" id="6269"/>
    <lineage>
        <taxon>Eukaryota</taxon>
        <taxon>Metazoa</taxon>
        <taxon>Ecdysozoa</taxon>
        <taxon>Nematoda</taxon>
        <taxon>Chromadorea</taxon>
        <taxon>Rhabditida</taxon>
        <taxon>Spirurina</taxon>
        <taxon>Ascaridomorpha</taxon>
        <taxon>Ascaridoidea</taxon>
        <taxon>Anisakidae</taxon>
        <taxon>Anisakis</taxon>
        <taxon>Anisakis simplex complex</taxon>
    </lineage>
</organism>
<evidence type="ECO:0000313" key="3">
    <source>
        <dbReference type="WBParaSite" id="ASIM_0000852301-mRNA-1"/>
    </source>
</evidence>
<dbReference type="WBParaSite" id="ASIM_0000852301-mRNA-1">
    <property type="protein sequence ID" value="ASIM_0000852301-mRNA-1"/>
    <property type="gene ID" value="ASIM_0000852301"/>
</dbReference>
<name>A0A0M3JLJ2_ANISI</name>
<dbReference type="AlphaFoldDB" id="A0A0M3JLJ2"/>
<keyword evidence="2" id="KW-1185">Reference proteome</keyword>
<protein>
    <submittedName>
        <fullName evidence="3">GTP-binding protein</fullName>
    </submittedName>
</protein>
<sequence>MSGQNADANLAKKFAMAKKELLNELRKQPQLKGMPSLEELKEMLRKKVEQCKCKNDF</sequence>
<reference evidence="3" key="1">
    <citation type="submission" date="2017-02" db="UniProtKB">
        <authorList>
            <consortium name="WormBaseParasite"/>
        </authorList>
    </citation>
    <scope>IDENTIFICATION</scope>
</reference>
<proteinExistence type="predicted"/>
<dbReference type="EMBL" id="UYRR01021992">
    <property type="protein sequence ID" value="VDK31226.1"/>
    <property type="molecule type" value="Genomic_DNA"/>
</dbReference>